<sequence length="339" mass="36734">MQLEEQNLNFRMSDPTTPPIPKSLIRLCTSLHAYRPGIIEGVDKLGYETCFKSAGGHHASTSALLRSLSQARLELAASLTTGSNPEDTLANAETYLPLIRTLLLSCEVQPDTAVLDQKLEFKWRGGLEGDDVGGTVGKVRTSQALMYELTMTIGTISLSHASIGCSRSLSGDFVGAVHSFKSAANVMEHLRSSHLPQWVALGSSSDPSSLPCECSAPCALSFGQMFKSHAQQMAVAKALQTPPVNHSLVGKLCAGIREGMESFVRTCRGEAGVHWCRMPTAYLKYVAFQTNLQEGLGAYFNARDAWGRGEYGLALAMMRECRGMLEVRKSITSRGIPED</sequence>
<name>A0A9W7DUA9_9STRA</name>
<dbReference type="Gene3D" id="1.25.40.280">
    <property type="entry name" value="alix/aip1 like domains"/>
    <property type="match status" value="1"/>
</dbReference>
<proteinExistence type="predicted"/>
<accession>A0A9W7DUA9</accession>
<dbReference type="OrthoDB" id="187620at2759"/>
<dbReference type="Pfam" id="PF03097">
    <property type="entry name" value="BRO1"/>
    <property type="match status" value="1"/>
</dbReference>
<dbReference type="InterPro" id="IPR038499">
    <property type="entry name" value="BRO1_sf"/>
</dbReference>
<feature type="domain" description="BRO1" evidence="1">
    <location>
        <begin position="89"/>
        <end position="325"/>
    </location>
</feature>
<reference evidence="2" key="1">
    <citation type="submission" date="2022-07" db="EMBL/GenBank/DDBJ databases">
        <title>Genome analysis of Parmales, a sister group of diatoms, reveals the evolutionary specialization of diatoms from phago-mixotrophs to photoautotrophs.</title>
        <authorList>
            <person name="Ban H."/>
            <person name="Sato S."/>
            <person name="Yoshikawa S."/>
            <person name="Kazumasa Y."/>
            <person name="Nakamura Y."/>
            <person name="Ichinomiya M."/>
            <person name="Saitoh K."/>
            <person name="Sato N."/>
            <person name="Blanc-Mathieu R."/>
            <person name="Endo H."/>
            <person name="Kuwata A."/>
            <person name="Ogata H."/>
        </authorList>
    </citation>
    <scope>NUCLEOTIDE SEQUENCE</scope>
</reference>
<evidence type="ECO:0000313" key="3">
    <source>
        <dbReference type="Proteomes" id="UP001165082"/>
    </source>
</evidence>
<evidence type="ECO:0000313" key="2">
    <source>
        <dbReference type="EMBL" id="GMH54530.1"/>
    </source>
</evidence>
<feature type="non-terminal residue" evidence="2">
    <location>
        <position position="1"/>
    </location>
</feature>
<dbReference type="AlphaFoldDB" id="A0A9W7DUA9"/>
<evidence type="ECO:0000259" key="1">
    <source>
        <dbReference type="Pfam" id="PF03097"/>
    </source>
</evidence>
<dbReference type="InterPro" id="IPR004328">
    <property type="entry name" value="BRO1_dom"/>
</dbReference>
<organism evidence="2 3">
    <name type="scientific">Triparma retinervis</name>
    <dbReference type="NCBI Taxonomy" id="2557542"/>
    <lineage>
        <taxon>Eukaryota</taxon>
        <taxon>Sar</taxon>
        <taxon>Stramenopiles</taxon>
        <taxon>Ochrophyta</taxon>
        <taxon>Bolidophyceae</taxon>
        <taxon>Parmales</taxon>
        <taxon>Triparmaceae</taxon>
        <taxon>Triparma</taxon>
    </lineage>
</organism>
<protein>
    <recommendedName>
        <fullName evidence="1">BRO1 domain-containing protein</fullName>
    </recommendedName>
</protein>
<keyword evidence="3" id="KW-1185">Reference proteome</keyword>
<dbReference type="EMBL" id="BRXZ01004737">
    <property type="protein sequence ID" value="GMH54530.1"/>
    <property type="molecule type" value="Genomic_DNA"/>
</dbReference>
<dbReference type="Proteomes" id="UP001165082">
    <property type="component" value="Unassembled WGS sequence"/>
</dbReference>
<gene>
    <name evidence="2" type="ORF">TrRE_jg1257</name>
</gene>
<comment type="caution">
    <text evidence="2">The sequence shown here is derived from an EMBL/GenBank/DDBJ whole genome shotgun (WGS) entry which is preliminary data.</text>
</comment>